<proteinExistence type="inferred from homology"/>
<dbReference type="RefSeq" id="WP_249285880.1">
    <property type="nucleotide sequence ID" value="NZ_JACRSO010000006.1"/>
</dbReference>
<keyword evidence="11" id="KW-1003">Cell membrane</keyword>
<evidence type="ECO:0000256" key="5">
    <source>
        <dbReference type="ARBA" id="ARBA00022692"/>
    </source>
</evidence>
<evidence type="ECO:0000313" key="12">
    <source>
        <dbReference type="EMBL" id="MBC8530140.1"/>
    </source>
</evidence>
<accession>A0A926D0J8</accession>
<evidence type="ECO:0000256" key="10">
    <source>
        <dbReference type="ARBA" id="ARBA00023310"/>
    </source>
</evidence>
<keyword evidence="10 11" id="KW-0066">ATP synthesis</keyword>
<dbReference type="GO" id="GO:0045259">
    <property type="term" value="C:proton-transporting ATP synthase complex"/>
    <property type="evidence" value="ECO:0007669"/>
    <property type="project" value="UniProtKB-KW"/>
</dbReference>
<dbReference type="CDD" id="cd00310">
    <property type="entry name" value="ATP-synt_Fo_a_6"/>
    <property type="match status" value="1"/>
</dbReference>
<evidence type="ECO:0000256" key="3">
    <source>
        <dbReference type="ARBA" id="ARBA00022448"/>
    </source>
</evidence>
<keyword evidence="8 11" id="KW-0406">Ion transport</keyword>
<organism evidence="12 13">
    <name type="scientific">Luoshenia tenuis</name>
    <dbReference type="NCBI Taxonomy" id="2763654"/>
    <lineage>
        <taxon>Bacteria</taxon>
        <taxon>Bacillati</taxon>
        <taxon>Bacillota</taxon>
        <taxon>Clostridia</taxon>
        <taxon>Christensenellales</taxon>
        <taxon>Christensenellaceae</taxon>
        <taxon>Luoshenia</taxon>
    </lineage>
</organism>
<dbReference type="HAMAP" id="MF_01393">
    <property type="entry name" value="ATP_synth_a_bact"/>
    <property type="match status" value="1"/>
</dbReference>
<keyword evidence="13" id="KW-1185">Reference proteome</keyword>
<evidence type="ECO:0000313" key="13">
    <source>
        <dbReference type="Proteomes" id="UP000654279"/>
    </source>
</evidence>
<keyword evidence="4 11" id="KW-0138">CF(0)</keyword>
<dbReference type="AlphaFoldDB" id="A0A926D0J8"/>
<gene>
    <name evidence="11" type="primary">atpB</name>
    <name evidence="12" type="ORF">H8699_11925</name>
</gene>
<dbReference type="Pfam" id="PF00119">
    <property type="entry name" value="ATP-synt_A"/>
    <property type="match status" value="1"/>
</dbReference>
<evidence type="ECO:0000256" key="8">
    <source>
        <dbReference type="ARBA" id="ARBA00023065"/>
    </source>
</evidence>
<name>A0A926D0J8_9FIRM</name>
<dbReference type="InterPro" id="IPR035908">
    <property type="entry name" value="F0_ATP_A_sf"/>
</dbReference>
<comment type="subcellular location">
    <subcellularLocation>
        <location evidence="11">Cell membrane</location>
        <topology evidence="11">Multi-pass membrane protein</topology>
    </subcellularLocation>
    <subcellularLocation>
        <location evidence="1">Membrane</location>
        <topology evidence="1">Multi-pass membrane protein</topology>
    </subcellularLocation>
</comment>
<comment type="similarity">
    <text evidence="2 11">Belongs to the ATPase A chain family.</text>
</comment>
<feature type="transmembrane region" description="Helical" evidence="11">
    <location>
        <begin position="220"/>
        <end position="238"/>
    </location>
</feature>
<evidence type="ECO:0000256" key="6">
    <source>
        <dbReference type="ARBA" id="ARBA00022781"/>
    </source>
</evidence>
<dbReference type="PANTHER" id="PTHR42823:SF3">
    <property type="entry name" value="ATP SYNTHASE SUBUNIT A, CHLOROPLASTIC"/>
    <property type="match status" value="1"/>
</dbReference>
<dbReference type="GO" id="GO:0042777">
    <property type="term" value="P:proton motive force-driven plasma membrane ATP synthesis"/>
    <property type="evidence" value="ECO:0007669"/>
    <property type="project" value="TreeGrafter"/>
</dbReference>
<dbReference type="PANTHER" id="PTHR42823">
    <property type="entry name" value="ATP SYNTHASE SUBUNIT A, CHLOROPLASTIC"/>
    <property type="match status" value="1"/>
</dbReference>
<feature type="transmembrane region" description="Helical" evidence="11">
    <location>
        <begin position="193"/>
        <end position="214"/>
    </location>
</feature>
<reference evidence="12" key="1">
    <citation type="submission" date="2020-08" db="EMBL/GenBank/DDBJ databases">
        <title>Genome public.</title>
        <authorList>
            <person name="Liu C."/>
            <person name="Sun Q."/>
        </authorList>
    </citation>
    <scope>NUCLEOTIDE SEQUENCE</scope>
    <source>
        <strain evidence="12">NSJ-44</strain>
    </source>
</reference>
<comment type="function">
    <text evidence="11">Key component of the proton channel; it plays a direct role in the translocation of protons across the membrane.</text>
</comment>
<dbReference type="Proteomes" id="UP000654279">
    <property type="component" value="Unassembled WGS sequence"/>
</dbReference>
<dbReference type="GO" id="GO:0046933">
    <property type="term" value="F:proton-transporting ATP synthase activity, rotational mechanism"/>
    <property type="evidence" value="ECO:0007669"/>
    <property type="project" value="UniProtKB-UniRule"/>
</dbReference>
<keyword evidence="5 11" id="KW-0812">Transmembrane</keyword>
<evidence type="ECO:0000256" key="11">
    <source>
        <dbReference type="HAMAP-Rule" id="MF_01393"/>
    </source>
</evidence>
<keyword evidence="9 11" id="KW-0472">Membrane</keyword>
<feature type="transmembrane region" description="Helical" evidence="11">
    <location>
        <begin position="20"/>
        <end position="42"/>
    </location>
</feature>
<evidence type="ECO:0000256" key="2">
    <source>
        <dbReference type="ARBA" id="ARBA00006810"/>
    </source>
</evidence>
<keyword evidence="6 11" id="KW-0375">Hydrogen ion transport</keyword>
<feature type="transmembrane region" description="Helical" evidence="11">
    <location>
        <begin position="111"/>
        <end position="130"/>
    </location>
</feature>
<keyword evidence="7 11" id="KW-1133">Transmembrane helix</keyword>
<dbReference type="Gene3D" id="1.20.120.220">
    <property type="entry name" value="ATP synthase, F0 complex, subunit A"/>
    <property type="match status" value="1"/>
</dbReference>
<dbReference type="InterPro" id="IPR045082">
    <property type="entry name" value="ATP_syn_F0_a_bact/chloroplast"/>
</dbReference>
<dbReference type="PRINTS" id="PR00123">
    <property type="entry name" value="ATPASEA"/>
</dbReference>
<sequence>MELQIQPNMVNMMGLTISESVVTFFVASVVVVLAAILVRHFVISRFKEADEKPGRFQLVLEWAVEAVQNFSKGILGGNAHFMSSYVFCIGLFILLVGWIDLFGLRTPLSDLNVTAGLAIITFVMINFFALRKKGLGGRMRSLATPNALFAPLRMLSDVAVPVSLACRMYGNLLGGTIVLELLRSVLLSLVKNYWFAVVPVALAGAMPGILSIYFTLFDVAIQAYVFMTLSVTFVNEAIE</sequence>
<evidence type="ECO:0000256" key="1">
    <source>
        <dbReference type="ARBA" id="ARBA00004141"/>
    </source>
</evidence>
<comment type="caution">
    <text evidence="12">The sequence shown here is derived from an EMBL/GenBank/DDBJ whole genome shotgun (WGS) entry which is preliminary data.</text>
</comment>
<evidence type="ECO:0000256" key="4">
    <source>
        <dbReference type="ARBA" id="ARBA00022547"/>
    </source>
</evidence>
<feature type="transmembrane region" description="Helical" evidence="11">
    <location>
        <begin position="79"/>
        <end position="99"/>
    </location>
</feature>
<evidence type="ECO:0000256" key="9">
    <source>
        <dbReference type="ARBA" id="ARBA00023136"/>
    </source>
</evidence>
<protein>
    <recommendedName>
        <fullName evidence="11">ATP synthase subunit a</fullName>
    </recommendedName>
    <alternativeName>
        <fullName evidence="11">ATP synthase F0 sector subunit a</fullName>
    </alternativeName>
    <alternativeName>
        <fullName evidence="11">F-ATPase subunit 6</fullName>
    </alternativeName>
</protein>
<dbReference type="GO" id="GO:0005886">
    <property type="term" value="C:plasma membrane"/>
    <property type="evidence" value="ECO:0007669"/>
    <property type="project" value="UniProtKB-SubCell"/>
</dbReference>
<evidence type="ECO:0000256" key="7">
    <source>
        <dbReference type="ARBA" id="ARBA00022989"/>
    </source>
</evidence>
<dbReference type="InterPro" id="IPR000568">
    <property type="entry name" value="ATP_synth_F0_asu"/>
</dbReference>
<dbReference type="SUPFAM" id="SSF81336">
    <property type="entry name" value="F1F0 ATP synthase subunit A"/>
    <property type="match status" value="1"/>
</dbReference>
<keyword evidence="3 11" id="KW-0813">Transport</keyword>
<dbReference type="EMBL" id="JACRSO010000006">
    <property type="protein sequence ID" value="MBC8530140.1"/>
    <property type="molecule type" value="Genomic_DNA"/>
</dbReference>